<feature type="domain" description="N-terminal Ras-GEF" evidence="3">
    <location>
        <begin position="757"/>
        <end position="882"/>
    </location>
</feature>
<feature type="compositionally biased region" description="Low complexity" evidence="2">
    <location>
        <begin position="964"/>
        <end position="973"/>
    </location>
</feature>
<feature type="compositionally biased region" description="Low complexity" evidence="2">
    <location>
        <begin position="69"/>
        <end position="78"/>
    </location>
</feature>
<feature type="compositionally biased region" description="Low complexity" evidence="2">
    <location>
        <begin position="31"/>
        <end position="45"/>
    </location>
</feature>
<dbReference type="Pfam" id="PF00618">
    <property type="entry name" value="RasGEF_N"/>
    <property type="match status" value="1"/>
</dbReference>
<organism evidence="4 5">
    <name type="scientific">Allomyces macrogynus (strain ATCC 38327)</name>
    <name type="common">Allomyces javanicus var. macrogynus</name>
    <dbReference type="NCBI Taxonomy" id="578462"/>
    <lineage>
        <taxon>Eukaryota</taxon>
        <taxon>Fungi</taxon>
        <taxon>Fungi incertae sedis</taxon>
        <taxon>Blastocladiomycota</taxon>
        <taxon>Blastocladiomycetes</taxon>
        <taxon>Blastocladiales</taxon>
        <taxon>Blastocladiaceae</taxon>
        <taxon>Allomyces</taxon>
    </lineage>
</organism>
<dbReference type="InterPro" id="IPR023578">
    <property type="entry name" value="Ras_GEF_dom_sf"/>
</dbReference>
<dbReference type="EMBL" id="GG745352">
    <property type="protein sequence ID" value="KNE67248.1"/>
    <property type="molecule type" value="Genomic_DNA"/>
</dbReference>
<feature type="region of interest" description="Disordered" evidence="2">
    <location>
        <begin position="891"/>
        <end position="973"/>
    </location>
</feature>
<dbReference type="SMART" id="SM00229">
    <property type="entry name" value="RasGEFN"/>
    <property type="match status" value="1"/>
</dbReference>
<feature type="compositionally biased region" description="Low complexity" evidence="2">
    <location>
        <begin position="512"/>
        <end position="523"/>
    </location>
</feature>
<dbReference type="eggNOG" id="KOG3417">
    <property type="taxonomic scope" value="Eukaryota"/>
</dbReference>
<feature type="compositionally biased region" description="Low complexity" evidence="2">
    <location>
        <begin position="195"/>
        <end position="208"/>
    </location>
</feature>
<dbReference type="CDD" id="cd06224">
    <property type="entry name" value="REM"/>
    <property type="match status" value="1"/>
</dbReference>
<dbReference type="VEuPathDB" id="FungiDB:AMAG_19670"/>
<feature type="compositionally biased region" description="Basic residues" evidence="2">
    <location>
        <begin position="585"/>
        <end position="600"/>
    </location>
</feature>
<dbReference type="SUPFAM" id="SSF48366">
    <property type="entry name" value="Ras GEF"/>
    <property type="match status" value="1"/>
</dbReference>
<gene>
    <name evidence="4" type="ORF">AMAG_19670</name>
</gene>
<dbReference type="Proteomes" id="UP000054350">
    <property type="component" value="Unassembled WGS sequence"/>
</dbReference>
<dbReference type="AlphaFoldDB" id="A0A0L0SXG2"/>
<feature type="region of interest" description="Disordered" evidence="2">
    <location>
        <begin position="1"/>
        <end position="135"/>
    </location>
</feature>
<feature type="compositionally biased region" description="Polar residues" evidence="2">
    <location>
        <begin position="891"/>
        <end position="902"/>
    </location>
</feature>
<reference evidence="5" key="2">
    <citation type="submission" date="2009-11" db="EMBL/GenBank/DDBJ databases">
        <title>The Genome Sequence of Allomyces macrogynus strain ATCC 38327.</title>
        <authorList>
            <consortium name="The Broad Institute Genome Sequencing Platform"/>
            <person name="Russ C."/>
            <person name="Cuomo C."/>
            <person name="Shea T."/>
            <person name="Young S.K."/>
            <person name="Zeng Q."/>
            <person name="Koehrsen M."/>
            <person name="Haas B."/>
            <person name="Borodovsky M."/>
            <person name="Guigo R."/>
            <person name="Alvarado L."/>
            <person name="Berlin A."/>
            <person name="Borenstein D."/>
            <person name="Chen Z."/>
            <person name="Engels R."/>
            <person name="Freedman E."/>
            <person name="Gellesch M."/>
            <person name="Goldberg J."/>
            <person name="Griggs A."/>
            <person name="Gujja S."/>
            <person name="Heiman D."/>
            <person name="Hepburn T."/>
            <person name="Howarth C."/>
            <person name="Jen D."/>
            <person name="Larson L."/>
            <person name="Lewis B."/>
            <person name="Mehta T."/>
            <person name="Park D."/>
            <person name="Pearson M."/>
            <person name="Roberts A."/>
            <person name="Saif S."/>
            <person name="Shenoy N."/>
            <person name="Sisk P."/>
            <person name="Stolte C."/>
            <person name="Sykes S."/>
            <person name="Walk T."/>
            <person name="White J."/>
            <person name="Yandava C."/>
            <person name="Burger G."/>
            <person name="Gray M.W."/>
            <person name="Holland P.W.H."/>
            <person name="King N."/>
            <person name="Lang F.B.F."/>
            <person name="Roger A.J."/>
            <person name="Ruiz-Trillo I."/>
            <person name="Lander E."/>
            <person name="Nusbaum C."/>
        </authorList>
    </citation>
    <scope>NUCLEOTIDE SEQUENCE [LARGE SCALE GENOMIC DNA]</scope>
    <source>
        <strain evidence="5">ATCC 38327</strain>
    </source>
</reference>
<dbReference type="GO" id="GO:0005085">
    <property type="term" value="F:guanyl-nucleotide exchange factor activity"/>
    <property type="evidence" value="ECO:0007669"/>
    <property type="project" value="UniProtKB-KW"/>
</dbReference>
<feature type="compositionally biased region" description="Low complexity" evidence="2">
    <location>
        <begin position="267"/>
        <end position="279"/>
    </location>
</feature>
<sequence length="1055" mass="108729">MASAPPAGPSAKAPELAASKHKRSAPFHASTTIPVPATATVPTKTHGNASGPARARTDSVLSAMAAMGSSSNSNNNSNSDHEHPPASASTSRRRGSAPNPAHQQRRRSLWLGTSGSSFDSDDADDEGRSTASPLAALRSRLAKTSASAARAVSKAVASKSTSGNGAGAANVRLPAGRSSGDQPEMEAGTGGGRAAGAAVAPAATTTTAPVPPAAPPAAPAAVTVIYTVPRRPSGSRLAAAVAAAFTPAAAPAAPPTKAPLPAPVPAPASSAGTATTSPSDNVPIAMLATRAATFHGTPSTSSASTSSANAAASSGVIPRRKASGSHAPPLRRPASMVHDVSSPEFQHLAGIFGWNLASGRPDVRSPRPGSDSPPTTAIPSPPMPTPSSAAGSVFQRRHQSDVNWWKSIEASYKKRASAASNGSANATPGVVPAMPTNAGRNSVRSSRAWPGGRVSTAGNVAGTVGSPLAAKGPEMQSPASATAPEQVTPPGELQTKPALTVDPAVPAAYSSTVDVSPVSSSSDPVPPQCPTPSDAAAALDDDVALLTHERRRQERVAAAAAKRKSQLLVAPVISLTRTTSTRVLSQHRHHHHHAMRRRARSSSPPAHHLDPTDSDTGVSEMSVVHSSVATASATDETTTTADDDTDADEPTAQASDPSTPVPAPDQPTPRAARTRARTRSFDVVANAALPSPPAAAAPTPSHRLRTTPSPRHLPSVIADPIPAPCRVAPLPDMPAHLGFTVAEFETTVDVFAWAGIAPGGGEAASAVELVRRLTRDVDYEFLSDFFLVYRQFLDPLVLAKLLVLRLRAAVPYPDDDDERRVVRLRTFVVLRHWINQYYEYDFADNKKLRRYMSKALKTMTYMPVLMSTGMDRRMIRALKHLWIQNADQYGSARSPTTTVNGGTTPSPPSAAATPSMTHVELPPAPPKPRPLAAAPRSSVWSSTTGTSDEGPIHPLSRLQIPTPGSTSGQSSAATSCCVTPITGDDPTLVAAYAALRGPSVIDPAAAAVAAAAGARLQGAARGVRESVDSGVNLSSRTSLVPCPVSIGLERHVQQW</sequence>
<evidence type="ECO:0000256" key="1">
    <source>
        <dbReference type="PROSITE-ProRule" id="PRU00135"/>
    </source>
</evidence>
<feature type="region of interest" description="Disordered" evidence="2">
    <location>
        <begin position="579"/>
        <end position="708"/>
    </location>
</feature>
<feature type="region of interest" description="Disordered" evidence="2">
    <location>
        <begin position="295"/>
        <end position="336"/>
    </location>
</feature>
<evidence type="ECO:0000256" key="2">
    <source>
        <dbReference type="SAM" id="MobiDB-lite"/>
    </source>
</evidence>
<dbReference type="PROSITE" id="PS50212">
    <property type="entry name" value="RASGEF_NTER"/>
    <property type="match status" value="1"/>
</dbReference>
<feature type="compositionally biased region" description="Low complexity" evidence="2">
    <location>
        <begin position="299"/>
        <end position="314"/>
    </location>
</feature>
<feature type="region of interest" description="Disordered" evidence="2">
    <location>
        <begin position="359"/>
        <end position="396"/>
    </location>
</feature>
<feature type="compositionally biased region" description="Low complexity" evidence="2">
    <location>
        <begin position="1"/>
        <end position="14"/>
    </location>
</feature>
<evidence type="ECO:0000313" key="4">
    <source>
        <dbReference type="EMBL" id="KNE67248.1"/>
    </source>
</evidence>
<feature type="compositionally biased region" description="Low complexity" evidence="2">
    <location>
        <begin position="622"/>
        <end position="640"/>
    </location>
</feature>
<reference evidence="4 5" key="1">
    <citation type="submission" date="2009-11" db="EMBL/GenBank/DDBJ databases">
        <title>Annotation of Allomyces macrogynus ATCC 38327.</title>
        <authorList>
            <consortium name="The Broad Institute Genome Sequencing Platform"/>
            <person name="Russ C."/>
            <person name="Cuomo C."/>
            <person name="Burger G."/>
            <person name="Gray M.W."/>
            <person name="Holland P.W.H."/>
            <person name="King N."/>
            <person name="Lang F.B.F."/>
            <person name="Roger A.J."/>
            <person name="Ruiz-Trillo I."/>
            <person name="Young S.K."/>
            <person name="Zeng Q."/>
            <person name="Gargeya S."/>
            <person name="Fitzgerald M."/>
            <person name="Haas B."/>
            <person name="Abouelleil A."/>
            <person name="Alvarado L."/>
            <person name="Arachchi H.M."/>
            <person name="Berlin A."/>
            <person name="Chapman S.B."/>
            <person name="Gearin G."/>
            <person name="Goldberg J."/>
            <person name="Griggs A."/>
            <person name="Gujja S."/>
            <person name="Hansen M."/>
            <person name="Heiman D."/>
            <person name="Howarth C."/>
            <person name="Larimer J."/>
            <person name="Lui A."/>
            <person name="MacDonald P.J.P."/>
            <person name="McCowen C."/>
            <person name="Montmayeur A."/>
            <person name="Murphy C."/>
            <person name="Neiman D."/>
            <person name="Pearson M."/>
            <person name="Priest M."/>
            <person name="Roberts A."/>
            <person name="Saif S."/>
            <person name="Shea T."/>
            <person name="Sisk P."/>
            <person name="Stolte C."/>
            <person name="Sykes S."/>
            <person name="Wortman J."/>
            <person name="Nusbaum C."/>
            <person name="Birren B."/>
        </authorList>
    </citation>
    <scope>NUCLEOTIDE SEQUENCE [LARGE SCALE GENOMIC DNA]</scope>
    <source>
        <strain evidence="4 5">ATCC 38327</strain>
    </source>
</reference>
<protein>
    <recommendedName>
        <fullName evidence="3">N-terminal Ras-GEF domain-containing protein</fullName>
    </recommendedName>
</protein>
<evidence type="ECO:0000259" key="3">
    <source>
        <dbReference type="PROSITE" id="PS50212"/>
    </source>
</evidence>
<feature type="compositionally biased region" description="Low complexity" evidence="2">
    <location>
        <begin position="417"/>
        <end position="426"/>
    </location>
</feature>
<dbReference type="Gene3D" id="1.20.870.10">
    <property type="entry name" value="Son of sevenless (SoS) protein Chain: S domain 1"/>
    <property type="match status" value="1"/>
</dbReference>
<dbReference type="OrthoDB" id="10254377at2759"/>
<feature type="region of interest" description="Disordered" evidence="2">
    <location>
        <begin position="512"/>
        <end position="535"/>
    </location>
</feature>
<name>A0A0L0SXG2_ALLM3</name>
<proteinExistence type="predicted"/>
<dbReference type="OMA" id="QQGHRAN"/>
<feature type="region of interest" description="Disordered" evidence="2">
    <location>
        <begin position="250"/>
        <end position="280"/>
    </location>
</feature>
<dbReference type="STRING" id="578462.A0A0L0SXG2"/>
<feature type="compositionally biased region" description="Pro residues" evidence="2">
    <location>
        <begin position="252"/>
        <end position="266"/>
    </location>
</feature>
<accession>A0A0L0SXG2</accession>
<dbReference type="InterPro" id="IPR000651">
    <property type="entry name" value="Ras-like_Gua-exchang_fac_N"/>
</dbReference>
<feature type="region of interest" description="Disordered" evidence="2">
    <location>
        <begin position="154"/>
        <end position="217"/>
    </location>
</feature>
<keyword evidence="5" id="KW-1185">Reference proteome</keyword>
<evidence type="ECO:0000313" key="5">
    <source>
        <dbReference type="Proteomes" id="UP000054350"/>
    </source>
</evidence>
<feature type="compositionally biased region" description="Polar residues" evidence="2">
    <location>
        <begin position="938"/>
        <end position="947"/>
    </location>
</feature>
<keyword evidence="1" id="KW-0344">Guanine-nucleotide releasing factor</keyword>
<feature type="region of interest" description="Disordered" evidence="2">
    <location>
        <begin position="417"/>
        <end position="497"/>
    </location>
</feature>